<feature type="region of interest" description="Disordered" evidence="11">
    <location>
        <begin position="2015"/>
        <end position="2040"/>
    </location>
</feature>
<feature type="signal peptide" evidence="12">
    <location>
        <begin position="1"/>
        <end position="22"/>
    </location>
</feature>
<dbReference type="GO" id="GO:0008270">
    <property type="term" value="F:zinc ion binding"/>
    <property type="evidence" value="ECO:0007669"/>
    <property type="project" value="InterPro"/>
</dbReference>
<keyword evidence="9" id="KW-0482">Metalloprotease</keyword>
<keyword evidence="5" id="KW-0645">Protease</keyword>
<evidence type="ECO:0000256" key="7">
    <source>
        <dbReference type="ARBA" id="ARBA00022801"/>
    </source>
</evidence>
<dbReference type="InterPro" id="IPR050371">
    <property type="entry name" value="Fungal_virulence_M36"/>
</dbReference>
<feature type="region of interest" description="Disordered" evidence="11">
    <location>
        <begin position="1567"/>
        <end position="1591"/>
    </location>
</feature>
<evidence type="ECO:0000256" key="3">
    <source>
        <dbReference type="ARBA" id="ARBA00006006"/>
    </source>
</evidence>
<evidence type="ECO:0000259" key="14">
    <source>
        <dbReference type="SMART" id="SM00736"/>
    </source>
</evidence>
<name>L7U9T7_MYXSD</name>
<dbReference type="EMBL" id="CP004025">
    <property type="protein sequence ID" value="AGC45706.1"/>
    <property type="molecule type" value="Genomic_DNA"/>
</dbReference>
<feature type="domain" description="PKD/Chitinase" evidence="13">
    <location>
        <begin position="1841"/>
        <end position="1929"/>
    </location>
</feature>
<dbReference type="InterPro" id="IPR017756">
    <property type="entry name" value="TM_Gly-Cys-Arg_CS"/>
</dbReference>
<feature type="domain" description="Dystroglycan-type cadherin-like" evidence="14">
    <location>
        <begin position="1566"/>
        <end position="1657"/>
    </location>
</feature>
<keyword evidence="7" id="KW-0378">Hydrolase</keyword>
<feature type="domain" description="PKD/Chitinase" evidence="13">
    <location>
        <begin position="1941"/>
        <end position="2029"/>
    </location>
</feature>
<feature type="compositionally biased region" description="Polar residues" evidence="11">
    <location>
        <begin position="1568"/>
        <end position="1584"/>
    </location>
</feature>
<dbReference type="GO" id="GO:0016020">
    <property type="term" value="C:membrane"/>
    <property type="evidence" value="ECO:0007669"/>
    <property type="project" value="InterPro"/>
</dbReference>
<evidence type="ECO:0000313" key="16">
    <source>
        <dbReference type="Proteomes" id="UP000011131"/>
    </source>
</evidence>
<dbReference type="eggNOG" id="COG3291">
    <property type="taxonomic scope" value="Bacteria"/>
</dbReference>
<organism evidence="15 16">
    <name type="scientific">Myxococcus stipitatus (strain DSM 14675 / JCM 12634 / Mx s8)</name>
    <dbReference type="NCBI Taxonomy" id="1278073"/>
    <lineage>
        <taxon>Bacteria</taxon>
        <taxon>Pseudomonadati</taxon>
        <taxon>Myxococcota</taxon>
        <taxon>Myxococcia</taxon>
        <taxon>Myxococcales</taxon>
        <taxon>Cystobacterineae</taxon>
        <taxon>Myxococcaceae</taxon>
        <taxon>Myxococcus</taxon>
    </lineage>
</organism>
<comment type="similarity">
    <text evidence="3">Belongs to the peptidase M36 family.</text>
</comment>
<dbReference type="SUPFAM" id="SSF52025">
    <property type="entry name" value="PA domain"/>
    <property type="match status" value="1"/>
</dbReference>
<dbReference type="STRING" id="1278073.MYSTI_04410"/>
<evidence type="ECO:0000313" key="15">
    <source>
        <dbReference type="EMBL" id="AGC45706.1"/>
    </source>
</evidence>
<evidence type="ECO:0000256" key="10">
    <source>
        <dbReference type="ARBA" id="ARBA00023145"/>
    </source>
</evidence>
<dbReference type="PANTHER" id="PTHR33478:SF1">
    <property type="entry name" value="EXTRACELLULAR METALLOPROTEINASE MEP"/>
    <property type="match status" value="1"/>
</dbReference>
<dbReference type="OrthoDB" id="5377264at2"/>
<dbReference type="NCBIfam" id="TIGR03901">
    <property type="entry name" value="MYXO-CTERM"/>
    <property type="match status" value="1"/>
</dbReference>
<dbReference type="SMART" id="SM00736">
    <property type="entry name" value="CADG"/>
    <property type="match status" value="4"/>
</dbReference>
<dbReference type="Gene3D" id="1.10.390.10">
    <property type="entry name" value="Neutral Protease Domain 2"/>
    <property type="match status" value="1"/>
</dbReference>
<evidence type="ECO:0000256" key="5">
    <source>
        <dbReference type="ARBA" id="ARBA00022670"/>
    </source>
</evidence>
<evidence type="ECO:0000256" key="2">
    <source>
        <dbReference type="ARBA" id="ARBA00004613"/>
    </source>
</evidence>
<dbReference type="SUPFAM" id="SSF55486">
    <property type="entry name" value="Metalloproteases ('zincins'), catalytic domain"/>
    <property type="match status" value="1"/>
</dbReference>
<dbReference type="Gene3D" id="2.60.40.10">
    <property type="entry name" value="Immunoglobulins"/>
    <property type="match status" value="7"/>
</dbReference>
<gene>
    <name evidence="15" type="ordered locus">MYSTI_04410</name>
</gene>
<dbReference type="Proteomes" id="UP000011131">
    <property type="component" value="Chromosome"/>
</dbReference>
<sequence>MRRLVAKLSGMALVLSGTSSMARTLPNYDAYLEAMPTARTSLSRLKPKDADTQVGVTHRDSLTGAPRFVWARGQGGGEDRAKLRQRYEGMAPDAAALTQLNDYSDLYGVPSFEAAGARVSAVRQLGQGVKVVTVAQEVAGIEVFRHNLKLLMNQANEVVTISGSLSPHVSSAKASEKLRFTLPATSAIALAYEDLTGRPLDGSLLTGVKGAKKGGRYSHFDLAMYARPLEEGLVAPARSKQIYYVLRDALLPAYYLELETGREGSVESDTYSYVISAQDGRVLSRKNLREDAAFSYRVFADATAPFTPHDGPAGNTATPHPTGTPTVFSPAFVAPSLVTLQNAPFSQNDPWLPAGATETTGNNVDAYADLVTPNGYGAGDLRPVVTAPGVFDRTMQFDIAPNANPEQIAAATTSLFFVNNWLHDWFYDSGFDELAGNAQRDNYGRGGEAGDPVIAQAQDYGGVNNANMSTPADGASPQMQMYLFNGVRHAVLTVNAPATVAGDIAPGVAYQLGPQTFDTTGDVVLAQDPANPAGPLSTDACSPLTNAAEVAGKIAVDVGTCTLLVKITNAQAAGAAGVLIASDVSDWRANISGTSAAITIPSMRVTRAEGNRIRNAEGLNVRMFREPTLQQDGTIDNIIVAHEWGHYMSNRLIQDAAGLVNNQGRAMGEGWADFTALLMVTRAEDIEVPSNANWNGAYGAAEYATRGNSPASAFFGIRRVTYSSDMTKNALTFRHIADSSALPTTAPTIPGSPNSQVHNSGEVWATMLWEVYTSLLRAHPFAEAQARMKRYLVLGYMQTPYAPTYLEARDAILAGAYVNDPEDAQRIWTAFAKRGAGVGAEAPPSSSRNHEGVVESFRLGASLRMVSAVLADDLPTGSCDRDGVLDNGETGRIIITMTNIGSAPARDASATVTSRTRGVSIGNGGALRFPEIPPFGEVSVAIPVTLSGAAPSTTAEFILAFRDEHQATPGDVIETLYAMTNQDEAPGTTKVETVQSNIATIPWEFESSEDPRLNEWYFGYAYVDDNKLNRGFHGRDVAVPADFWLKTPPLQVSATEPFVVTFEHAYQFETNQTNLRHYDGAVIEITQDEGATWTDIGTPLYGGVLYNVPEGTNPLKGRNALVNVSPNFPSLMAATLDLGTAYAGQTVQIRFRIGTDDGTSAEGWTLDNLAFRGIDNTPFTGFVADNNVCVNRPPVANAGPDLAVDERTPVTVAGSGTDADGNTLTYTWTQTTGPAVALAGADTPTVTFTAPEVPSDRDIVLRLRVSDGTLATTDTVTVRVRNVNRAPTVNAGVDASVDERGPVTLSGSASDVDGDGLSYLWTQVSGPPVALAGYTAASATFTAPEVTFDTTLTFRLAVSDGKVSVSDTVDVVVLHVNRAPVVTASSVSVDERSTASLLATASDADGDALTYAWSQVSGSPVTLMNANTATASFSTGEVATNTVLGFRVTVSDGTAEASHDVTVDVRHINRAPTVNAGLDGSVNERAQGTLSGSASDADGDSLTYTWVQTAGTPVALSNATSAVATFVAPETVTGETLTFRLSVSDGSALASDTVDVQVSPVNRAPVVTASSTSANERSTASLTATGADPDGDSLTYSWERVSGPQVTLENANTATVSFATGEVTADDVVTLRVTVSDGTATASHEVAVTVLNVNRAPTVGAGADGTVVARDQYTLAGTANDADGDSLTYAWVQTSGTPVALANATSPSASFTAPDGSGTLTFRLIVNDGVHWVSDSVDVVVAGENRLPVVTASAVTADERTTVSLVAQATDPDGDALTYAWIQVHGDSVTLENANTATASFRAGDVSSSAELRFRVTVSDGTNNVSKEVTVTLRNVNRAPVANAGAAATAQSGAAVTLNGSASSDPDGTAVTYQWTQVSGPSVALSSATVAQPTFTAPTVTAERDLVFSLVVSDGAVSSAASLVVVTVTSVPVPNREPVALARIIVNGDQTSMTLDGSGSSDADGDALTYKWEQTSGPRVTLNEANKAVISVDVPDLDGDSATFTFKLTVTDSKNASHSTTAQATASPEEEGGCSATGSGAPMGMMALALLSLLHRRRRSN</sequence>
<evidence type="ECO:0000259" key="13">
    <source>
        <dbReference type="SMART" id="SM00089"/>
    </source>
</evidence>
<dbReference type="InterPro" id="IPR003137">
    <property type="entry name" value="PA_domain"/>
</dbReference>
<feature type="domain" description="Dystroglycan-type cadherin-like" evidence="14">
    <location>
        <begin position="1381"/>
        <end position="1472"/>
    </location>
</feature>
<evidence type="ECO:0000256" key="8">
    <source>
        <dbReference type="ARBA" id="ARBA00022833"/>
    </source>
</evidence>
<feature type="domain" description="PKD/Chitinase" evidence="13">
    <location>
        <begin position="1564"/>
        <end position="1651"/>
    </location>
</feature>
<evidence type="ECO:0000256" key="9">
    <source>
        <dbReference type="ARBA" id="ARBA00023049"/>
    </source>
</evidence>
<dbReference type="Gene3D" id="2.60.120.260">
    <property type="entry name" value="Galactose-binding domain-like"/>
    <property type="match status" value="1"/>
</dbReference>
<keyword evidence="4" id="KW-0964">Secreted</keyword>
<dbReference type="Pfam" id="PF02225">
    <property type="entry name" value="PA"/>
    <property type="match status" value="1"/>
</dbReference>
<proteinExistence type="inferred from homology"/>
<keyword evidence="12" id="KW-0732">Signal</keyword>
<dbReference type="GO" id="GO:0004222">
    <property type="term" value="F:metalloendopeptidase activity"/>
    <property type="evidence" value="ECO:0007669"/>
    <property type="project" value="InterPro"/>
</dbReference>
<feature type="domain" description="PKD/Chitinase" evidence="13">
    <location>
        <begin position="1290"/>
        <end position="1376"/>
    </location>
</feature>
<dbReference type="InterPro" id="IPR013783">
    <property type="entry name" value="Ig-like_fold"/>
</dbReference>
<dbReference type="InterPro" id="IPR006644">
    <property type="entry name" value="Cadg"/>
</dbReference>
<dbReference type="NCBIfam" id="TIGR03382">
    <property type="entry name" value="GC_trans_RRR"/>
    <property type="match status" value="1"/>
</dbReference>
<dbReference type="eggNOG" id="COG4412">
    <property type="taxonomic scope" value="Bacteria"/>
</dbReference>
<evidence type="ECO:0000256" key="11">
    <source>
        <dbReference type="SAM" id="MobiDB-lite"/>
    </source>
</evidence>
<feature type="compositionally biased region" description="Low complexity" evidence="11">
    <location>
        <begin position="2016"/>
        <end position="2027"/>
    </location>
</feature>
<keyword evidence="6" id="KW-0479">Metal-binding</keyword>
<feature type="domain" description="PKD/Chitinase" evidence="13">
    <location>
        <begin position="1195"/>
        <end position="1283"/>
    </location>
</feature>
<dbReference type="Pfam" id="PF02128">
    <property type="entry name" value="Peptidase_M36"/>
    <property type="match status" value="1"/>
</dbReference>
<dbReference type="NCBIfam" id="NF012211">
    <property type="entry name" value="tand_rpt_95"/>
    <property type="match status" value="4"/>
</dbReference>
<dbReference type="GO" id="GO:0006508">
    <property type="term" value="P:proteolysis"/>
    <property type="evidence" value="ECO:0007669"/>
    <property type="project" value="UniProtKB-KW"/>
</dbReference>
<dbReference type="InterPro" id="IPR024038">
    <property type="entry name" value="MYXO-CTERM"/>
</dbReference>
<dbReference type="NCBIfam" id="NF038112">
    <property type="entry name" value="myxo_dep_M36"/>
    <property type="match status" value="1"/>
</dbReference>
<feature type="domain" description="Dystroglycan-type cadherin-like" evidence="14">
    <location>
        <begin position="1473"/>
        <end position="1565"/>
    </location>
</feature>
<feature type="domain" description="Dystroglycan-type cadherin-like" evidence="14">
    <location>
        <begin position="1194"/>
        <end position="1287"/>
    </location>
</feature>
<accession>L7U9T7</accession>
<dbReference type="CDD" id="cd04818">
    <property type="entry name" value="PA_subtilisin_1"/>
    <property type="match status" value="1"/>
</dbReference>
<dbReference type="GO" id="GO:0005615">
    <property type="term" value="C:extracellular space"/>
    <property type="evidence" value="ECO:0007669"/>
    <property type="project" value="InterPro"/>
</dbReference>
<dbReference type="InterPro" id="IPR027268">
    <property type="entry name" value="Peptidase_M4/M1_CTD_sf"/>
</dbReference>
<evidence type="ECO:0000256" key="4">
    <source>
        <dbReference type="ARBA" id="ARBA00022525"/>
    </source>
</evidence>
<dbReference type="InterPro" id="IPR022409">
    <property type="entry name" value="PKD/Chitinase_dom"/>
</dbReference>
<evidence type="ECO:0000256" key="12">
    <source>
        <dbReference type="SAM" id="SignalP"/>
    </source>
</evidence>
<dbReference type="Gene3D" id="3.50.30.30">
    <property type="match status" value="1"/>
</dbReference>
<keyword evidence="10" id="KW-0865">Zymogen</keyword>
<feature type="domain" description="PKD/Chitinase" evidence="13">
    <location>
        <begin position="1747"/>
        <end position="1834"/>
    </location>
</feature>
<dbReference type="SMART" id="SM00089">
    <property type="entry name" value="PKD"/>
    <property type="match status" value="6"/>
</dbReference>
<evidence type="ECO:0000256" key="6">
    <source>
        <dbReference type="ARBA" id="ARBA00022723"/>
    </source>
</evidence>
<comment type="subcellular location">
    <subcellularLocation>
        <location evidence="2">Secreted</location>
    </subcellularLocation>
</comment>
<keyword evidence="8" id="KW-0862">Zinc</keyword>
<dbReference type="RefSeq" id="WP_015349966.1">
    <property type="nucleotide sequence ID" value="NC_020126.1"/>
</dbReference>
<keyword evidence="16" id="KW-1185">Reference proteome</keyword>
<reference evidence="15 16" key="1">
    <citation type="journal article" date="2013" name="Genome Announc.">
        <title>Complete genome sequence of Myxococcus stipitatus strain DSM 14675, a fruiting myxobacterium.</title>
        <authorList>
            <person name="Huntley S."/>
            <person name="Kneip S."/>
            <person name="Treuner-Lange A."/>
            <person name="Sogaard-Andersen L."/>
        </authorList>
    </citation>
    <scope>NUCLEOTIDE SEQUENCE [LARGE SCALE GENOMIC DNA]</scope>
    <source>
        <strain evidence="16">DSM 14675 / JCM 12634 / Mx s8</strain>
    </source>
</reference>
<protein>
    <submittedName>
        <fullName evidence="15">M36 family peptidase</fullName>
    </submittedName>
</protein>
<feature type="chain" id="PRO_5003983743" evidence="12">
    <location>
        <begin position="23"/>
        <end position="2061"/>
    </location>
</feature>
<dbReference type="Gene3D" id="2.60.40.3010">
    <property type="match status" value="2"/>
</dbReference>
<dbReference type="InterPro" id="IPR001842">
    <property type="entry name" value="Peptidase_M36"/>
</dbReference>
<dbReference type="PATRIC" id="fig|1278073.3.peg.4478"/>
<dbReference type="Pfam" id="PF22352">
    <property type="entry name" value="K319L-like_PKD"/>
    <property type="match status" value="9"/>
</dbReference>
<dbReference type="KEGG" id="msd:MYSTI_04410"/>
<dbReference type="PANTHER" id="PTHR33478">
    <property type="entry name" value="EXTRACELLULAR METALLOPROTEINASE MEP"/>
    <property type="match status" value="1"/>
</dbReference>
<evidence type="ECO:0000256" key="1">
    <source>
        <dbReference type="ARBA" id="ARBA00001947"/>
    </source>
</evidence>
<dbReference type="Gene3D" id="3.10.170.10">
    <property type="match status" value="1"/>
</dbReference>
<comment type="cofactor">
    <cofactor evidence="1">
        <name>Zn(2+)</name>
        <dbReference type="ChEBI" id="CHEBI:29105"/>
    </cofactor>
</comment>
<dbReference type="HOGENOM" id="CLU_002091_0_0_7"/>
<dbReference type="InterPro" id="IPR046450">
    <property type="entry name" value="PA_dom_sf"/>
</dbReference>